<keyword evidence="1" id="KW-0472">Membrane</keyword>
<comment type="caution">
    <text evidence="2">The sequence shown here is derived from an EMBL/GenBank/DDBJ whole genome shotgun (WGS) entry which is preliminary data.</text>
</comment>
<feature type="transmembrane region" description="Helical" evidence="1">
    <location>
        <begin position="385"/>
        <end position="403"/>
    </location>
</feature>
<keyword evidence="1" id="KW-0812">Transmembrane</keyword>
<proteinExistence type="predicted"/>
<organism evidence="2 3">
    <name type="scientific">Kitasatospora viridis</name>
    <dbReference type="NCBI Taxonomy" id="281105"/>
    <lineage>
        <taxon>Bacteria</taxon>
        <taxon>Bacillati</taxon>
        <taxon>Actinomycetota</taxon>
        <taxon>Actinomycetes</taxon>
        <taxon>Kitasatosporales</taxon>
        <taxon>Streptomycetaceae</taxon>
        <taxon>Kitasatospora</taxon>
    </lineage>
</organism>
<name>A0A561UIM2_9ACTN</name>
<evidence type="ECO:0000256" key="1">
    <source>
        <dbReference type="SAM" id="Phobius"/>
    </source>
</evidence>
<evidence type="ECO:0008006" key="4">
    <source>
        <dbReference type="Google" id="ProtNLM"/>
    </source>
</evidence>
<dbReference type="AlphaFoldDB" id="A0A561UIM2"/>
<keyword evidence="3" id="KW-1185">Reference proteome</keyword>
<dbReference type="RefSeq" id="WP_211786201.1">
    <property type="nucleotide sequence ID" value="NZ_BAAAMZ010000015.1"/>
</dbReference>
<evidence type="ECO:0000313" key="2">
    <source>
        <dbReference type="EMBL" id="TWF99187.1"/>
    </source>
</evidence>
<gene>
    <name evidence="2" type="ORF">FHX73_113028</name>
</gene>
<feature type="transmembrane region" description="Helical" evidence="1">
    <location>
        <begin position="44"/>
        <end position="69"/>
    </location>
</feature>
<dbReference type="Proteomes" id="UP000317940">
    <property type="component" value="Unassembled WGS sequence"/>
</dbReference>
<reference evidence="2 3" key="1">
    <citation type="submission" date="2019-06" db="EMBL/GenBank/DDBJ databases">
        <title>Sequencing the genomes of 1000 actinobacteria strains.</title>
        <authorList>
            <person name="Klenk H.-P."/>
        </authorList>
    </citation>
    <scope>NUCLEOTIDE SEQUENCE [LARGE SCALE GENOMIC DNA]</scope>
    <source>
        <strain evidence="2 3">DSM 44826</strain>
    </source>
</reference>
<protein>
    <recommendedName>
        <fullName evidence="4">Integral membrane protein</fullName>
    </recommendedName>
</protein>
<evidence type="ECO:0000313" key="3">
    <source>
        <dbReference type="Proteomes" id="UP000317940"/>
    </source>
</evidence>
<feature type="transmembrane region" description="Helical" evidence="1">
    <location>
        <begin position="241"/>
        <end position="263"/>
    </location>
</feature>
<feature type="transmembrane region" description="Helical" evidence="1">
    <location>
        <begin position="270"/>
        <end position="289"/>
    </location>
</feature>
<accession>A0A561UIM2</accession>
<dbReference type="EMBL" id="VIWT01000001">
    <property type="protein sequence ID" value="TWF99187.1"/>
    <property type="molecule type" value="Genomic_DNA"/>
</dbReference>
<keyword evidence="1" id="KW-1133">Transmembrane helix</keyword>
<feature type="transmembrane region" description="Helical" evidence="1">
    <location>
        <begin position="322"/>
        <end position="341"/>
    </location>
</feature>
<sequence>MASQPPSSSPPPDRPVGPEAVELAELRGRVAALERHEQPPRRRLLALLSAVLITLAAVLTPVSVVAVWARSQLTDTDRYLATVAPLARDPAVQSAVTNAVTDQLVQYLPVDSLLNQLPVADHPLIGPLLNALGGTLTDGIAGFVRGQVAGVVSSDAFAGLWLQANRAAHDTLDKALTGEGGGAVRVTGNTVTLDLAPLVDQVKAQLVSNGLGLAAKIPTVHTQYVLITSDQIGKVRTLLRLLQLAGFWLPVVTVLLAAGGVLAAGRRRRALVTTALAMAAGAGALGIGLDLFRPIYLDRLPAGVDQAAAGAVYDALARYLHAGVRLLLVLGALVALGAWLSGYGRRARSVRALWRAGIAAVRRTAERLGLRLGPVGRFVHRAKAWLCWGAVLGAVVVLLTWSYPTGVVLIWLAVALVAVLAVVEFLDEPGGRGAHPRRGGGASPLSPPR</sequence>
<feature type="transmembrane region" description="Helical" evidence="1">
    <location>
        <begin position="409"/>
        <end position="427"/>
    </location>
</feature>